<organism evidence="2 3">
    <name type="scientific">Symbiodinium natans</name>
    <dbReference type="NCBI Taxonomy" id="878477"/>
    <lineage>
        <taxon>Eukaryota</taxon>
        <taxon>Sar</taxon>
        <taxon>Alveolata</taxon>
        <taxon>Dinophyceae</taxon>
        <taxon>Suessiales</taxon>
        <taxon>Symbiodiniaceae</taxon>
        <taxon>Symbiodinium</taxon>
    </lineage>
</organism>
<keyword evidence="1" id="KW-0732">Signal</keyword>
<reference evidence="2" key="1">
    <citation type="submission" date="2021-02" db="EMBL/GenBank/DDBJ databases">
        <authorList>
            <person name="Dougan E. K."/>
            <person name="Rhodes N."/>
            <person name="Thang M."/>
            <person name="Chan C."/>
        </authorList>
    </citation>
    <scope>NUCLEOTIDE SEQUENCE</scope>
</reference>
<keyword evidence="3" id="KW-1185">Reference proteome</keyword>
<feature type="chain" id="PRO_5032681967" description="Thiamine pyrimidine synthase" evidence="1">
    <location>
        <begin position="19"/>
        <end position="503"/>
    </location>
</feature>
<evidence type="ECO:0000256" key="1">
    <source>
        <dbReference type="SAM" id="SignalP"/>
    </source>
</evidence>
<dbReference type="PANTHER" id="PTHR38360">
    <property type="entry name" value="OS03G0120000 PROTEIN"/>
    <property type="match status" value="1"/>
</dbReference>
<comment type="caution">
    <text evidence="2">The sequence shown here is derived from an EMBL/GenBank/DDBJ whole genome shotgun (WGS) entry which is preliminary data.</text>
</comment>
<name>A0A812V479_9DINO</name>
<gene>
    <name evidence="2" type="ORF">SNAT2548_LOCUS33974</name>
</gene>
<sequence>MFALAALAAALCLEVAVGDCPSWGKPFPSNLAGLDKISYADFFDVTYYDQYKVLEYSPVLSMYSSTWHPDAALKGTSVPPIVLYQCGTTKPTTSSPGVPSNARFFEIPVKKATVGSSVPLPFMELLGVTQSIDLLDISLTSSPCMQLMAQCFPEMHIKTSNATWTARANQTDLLFSDAFGAGYFGDAQKDVPFQISLDRGTLDRAEWVKFMALFYNEEEQAEHIFEQVKADYNALKTIGNQLRTDPSTQYNGEQPKAIFVTQWGGKNIINNAIYKSRFIDDAGAQVVSLPATAPKNCTFASNNDGSKTMSCDIGDGDAGFKSILAEADVIIDEFSLWPTHAASAYPGFGTVYNVTPQEVPALARNPPNIFRVDGYISDPFEDGTVGMGWLDIQQSEPQQTLAGLMEAIWDADFTSTCGQKYIRRASDNNAQQVVSHSDCPLVDSLGHCERIHGRARSPPMCSPGKVFEPFETTTTTTGQVEASAACGVGMFVALMLGPFLSAF</sequence>
<evidence type="ECO:0000313" key="3">
    <source>
        <dbReference type="Proteomes" id="UP000604046"/>
    </source>
</evidence>
<proteinExistence type="predicted"/>
<accession>A0A812V479</accession>
<evidence type="ECO:0000313" key="2">
    <source>
        <dbReference type="EMBL" id="CAE7597106.1"/>
    </source>
</evidence>
<dbReference type="OrthoDB" id="409848at2759"/>
<dbReference type="PANTHER" id="PTHR38360:SF1">
    <property type="entry name" value="F12P19.7"/>
    <property type="match status" value="1"/>
</dbReference>
<feature type="signal peptide" evidence="1">
    <location>
        <begin position="1"/>
        <end position="18"/>
    </location>
</feature>
<dbReference type="AlphaFoldDB" id="A0A812V479"/>
<protein>
    <recommendedName>
        <fullName evidence="4">Thiamine pyrimidine synthase</fullName>
    </recommendedName>
</protein>
<evidence type="ECO:0008006" key="4">
    <source>
        <dbReference type="Google" id="ProtNLM"/>
    </source>
</evidence>
<dbReference type="Proteomes" id="UP000604046">
    <property type="component" value="Unassembled WGS sequence"/>
</dbReference>
<dbReference type="EMBL" id="CAJNDS010002787">
    <property type="protein sequence ID" value="CAE7597106.1"/>
    <property type="molecule type" value="Genomic_DNA"/>
</dbReference>